<evidence type="ECO:0000259" key="2">
    <source>
        <dbReference type="Pfam" id="PF00710"/>
    </source>
</evidence>
<dbReference type="PANTHER" id="PTHR11707">
    <property type="entry name" value="L-ASPARAGINASE"/>
    <property type="match status" value="1"/>
</dbReference>
<dbReference type="PIRSF" id="PIRSF500176">
    <property type="entry name" value="L_ASNase"/>
    <property type="match status" value="1"/>
</dbReference>
<dbReference type="InterPro" id="IPR041725">
    <property type="entry name" value="L-asparaginase_I"/>
</dbReference>
<dbReference type="STRING" id="574349.SAMN05443545_105167"/>
<sequence length="328" mass="34891">MVPSKRGLAASPHFEPRLRNALVTLPQERRDALPTFDVIETSPAIDSSAASPHDWQRLADLAKARQSGYKGIVILHGTDTLAWTASSLAFQLQGIGIPIVVTGAMRPLGSDGSDALDNIEAALRFASCPELQEVAVCFAGKLTRATRTRKQHTHALDAFDSPNLAPIGELVDHHPVIKPSRTLAAQGRPAPPTAADYQTLHPSAVARIVLWPGIDAKLVRQWLSNAHVRGALLEVWGGGNIPDDSALANTLAEASASGRLLAAISQCPKGEISIGAYAASHSLENANVLSGGDMTPEAAMTKLFHLLALPISHEARRHRFMASLAGER</sequence>
<evidence type="ECO:0000259" key="3">
    <source>
        <dbReference type="Pfam" id="PF17763"/>
    </source>
</evidence>
<dbReference type="InterPro" id="IPR027474">
    <property type="entry name" value="L-asparaginase_N"/>
</dbReference>
<keyword evidence="5" id="KW-1185">Reference proteome</keyword>
<reference evidence="4 5" key="1">
    <citation type="submission" date="2016-10" db="EMBL/GenBank/DDBJ databases">
        <authorList>
            <person name="de Groot N.N."/>
        </authorList>
    </citation>
    <scope>NUCLEOTIDE SEQUENCE [LARGE SCALE GENOMIC DNA]</scope>
    <source>
        <strain evidence="4 5">DSM 19219</strain>
    </source>
</reference>
<dbReference type="Pfam" id="PF17763">
    <property type="entry name" value="Asparaginase_C"/>
    <property type="match status" value="1"/>
</dbReference>
<feature type="active site" evidence="1">
    <location>
        <position position="78"/>
    </location>
</feature>
<accession>A0A1H3BAC5</accession>
<dbReference type="Gene3D" id="3.40.50.40">
    <property type="match status" value="1"/>
</dbReference>
<evidence type="ECO:0000313" key="4">
    <source>
        <dbReference type="EMBL" id="SDX38886.1"/>
    </source>
</evidence>
<dbReference type="InterPro" id="IPR037152">
    <property type="entry name" value="L-asparaginase_N_sf"/>
</dbReference>
<dbReference type="PRINTS" id="PR00139">
    <property type="entry name" value="ASNGLNASE"/>
</dbReference>
<dbReference type="Gene3D" id="3.40.50.1170">
    <property type="entry name" value="L-asparaginase, N-terminal domain"/>
    <property type="match status" value="1"/>
</dbReference>
<evidence type="ECO:0000313" key="5">
    <source>
        <dbReference type="Proteomes" id="UP000198500"/>
    </source>
</evidence>
<evidence type="ECO:0000256" key="1">
    <source>
        <dbReference type="PROSITE-ProRule" id="PRU10100"/>
    </source>
</evidence>
<dbReference type="CDD" id="cd08963">
    <property type="entry name" value="L-asparaginase_I"/>
    <property type="match status" value="1"/>
</dbReference>
<dbReference type="Pfam" id="PF00710">
    <property type="entry name" value="Asparaginase"/>
    <property type="match status" value="1"/>
</dbReference>
<dbReference type="Proteomes" id="UP000198500">
    <property type="component" value="Unassembled WGS sequence"/>
</dbReference>
<dbReference type="PROSITE" id="PS00917">
    <property type="entry name" value="ASN_GLN_ASE_2"/>
    <property type="match status" value="1"/>
</dbReference>
<dbReference type="AlphaFoldDB" id="A0A1H3BAC5"/>
<dbReference type="SMART" id="SM00870">
    <property type="entry name" value="Asparaginase"/>
    <property type="match status" value="1"/>
</dbReference>
<proteinExistence type="predicted"/>
<dbReference type="InterPro" id="IPR027473">
    <property type="entry name" value="L-asparaginase_C"/>
</dbReference>
<dbReference type="InterPro" id="IPR006034">
    <property type="entry name" value="Asparaginase/glutaminase-like"/>
</dbReference>
<protein>
    <submittedName>
        <fullName evidence="4">Asparaginase</fullName>
    </submittedName>
</protein>
<dbReference type="InterPro" id="IPR036152">
    <property type="entry name" value="Asp/glu_Ase-like_sf"/>
</dbReference>
<feature type="domain" description="Asparaginase/glutaminase C-terminal" evidence="3">
    <location>
        <begin position="205"/>
        <end position="319"/>
    </location>
</feature>
<dbReference type="SUPFAM" id="SSF53774">
    <property type="entry name" value="Glutaminase/Asparaginase"/>
    <property type="match status" value="1"/>
</dbReference>
<dbReference type="GO" id="GO:0004067">
    <property type="term" value="F:asparaginase activity"/>
    <property type="evidence" value="ECO:0007669"/>
    <property type="project" value="UniProtKB-UniRule"/>
</dbReference>
<dbReference type="InterPro" id="IPR027475">
    <property type="entry name" value="Asparaginase/glutaminase_AS2"/>
</dbReference>
<organism evidence="4 5">
    <name type="scientific">Aidingimonas halophila</name>
    <dbReference type="NCBI Taxonomy" id="574349"/>
    <lineage>
        <taxon>Bacteria</taxon>
        <taxon>Pseudomonadati</taxon>
        <taxon>Pseudomonadota</taxon>
        <taxon>Gammaproteobacteria</taxon>
        <taxon>Oceanospirillales</taxon>
        <taxon>Halomonadaceae</taxon>
        <taxon>Aidingimonas</taxon>
    </lineage>
</organism>
<name>A0A1H3BAC5_9GAMM</name>
<feature type="domain" description="L-asparaginase N-terminal" evidence="2">
    <location>
        <begin position="38"/>
        <end position="174"/>
    </location>
</feature>
<dbReference type="PANTHER" id="PTHR11707:SF28">
    <property type="entry name" value="60 KDA LYSOPHOSPHOLIPASE"/>
    <property type="match status" value="1"/>
</dbReference>
<dbReference type="PROSITE" id="PS51732">
    <property type="entry name" value="ASN_GLN_ASE_3"/>
    <property type="match status" value="1"/>
</dbReference>
<gene>
    <name evidence="4" type="ORF">SAMN05443545_105167</name>
</gene>
<dbReference type="EMBL" id="FNNI01000005">
    <property type="protein sequence ID" value="SDX38886.1"/>
    <property type="molecule type" value="Genomic_DNA"/>
</dbReference>
<dbReference type="InterPro" id="IPR040919">
    <property type="entry name" value="Asparaginase_C"/>
</dbReference>
<dbReference type="PIRSF" id="PIRSF001220">
    <property type="entry name" value="L-ASNase_gatD"/>
    <property type="match status" value="1"/>
</dbReference>